<evidence type="ECO:0000313" key="2">
    <source>
        <dbReference type="Proteomes" id="UP000256328"/>
    </source>
</evidence>
<dbReference type="Proteomes" id="UP000256328">
    <property type="component" value="Unassembled WGS sequence"/>
</dbReference>
<dbReference type="AlphaFoldDB" id="A0A3D8T9Z2"/>
<proteinExistence type="predicted"/>
<reference evidence="1 2" key="1">
    <citation type="journal article" date="2018" name="IMA Fungus">
        <title>IMA Genome-F 9: Draft genome sequence of Annulohypoxylon stygium, Aspergillus mulundensis, Berkeleyomyces basicola (syn. Thielaviopsis basicola), Ceratocystis smalleyi, two Cercospora beticola strains, Coleophoma cylindrospora, Fusarium fracticaudum, Phialophora cf. hyalina, and Morchella septimelata.</title>
        <authorList>
            <person name="Wingfield B.D."/>
            <person name="Bills G.F."/>
            <person name="Dong Y."/>
            <person name="Huang W."/>
            <person name="Nel W.J."/>
            <person name="Swalarsk-Parry B.S."/>
            <person name="Vaghefi N."/>
            <person name="Wilken P.M."/>
            <person name="An Z."/>
            <person name="de Beer Z.W."/>
            <person name="De Vos L."/>
            <person name="Chen L."/>
            <person name="Duong T.A."/>
            <person name="Gao Y."/>
            <person name="Hammerbacher A."/>
            <person name="Kikkert J.R."/>
            <person name="Li Y."/>
            <person name="Li H."/>
            <person name="Li K."/>
            <person name="Li Q."/>
            <person name="Liu X."/>
            <person name="Ma X."/>
            <person name="Naidoo K."/>
            <person name="Pethybridge S.J."/>
            <person name="Sun J."/>
            <person name="Steenkamp E.T."/>
            <person name="van der Nest M.A."/>
            <person name="van Wyk S."/>
            <person name="Wingfield M.J."/>
            <person name="Xiong C."/>
            <person name="Yue Q."/>
            <person name="Zhang X."/>
        </authorList>
    </citation>
    <scope>NUCLEOTIDE SEQUENCE [LARGE SCALE GENOMIC DNA]</scope>
    <source>
        <strain evidence="1 2">BP5796</strain>
    </source>
</reference>
<dbReference type="OrthoDB" id="10341232at2759"/>
<comment type="caution">
    <text evidence="1">The sequence shown here is derived from an EMBL/GenBank/DDBJ whole genome shotgun (WGS) entry which is preliminary data.</text>
</comment>
<name>A0A3D8T9Z2_9HELO</name>
<sequence>MPPFLNITHSPVILFSARFECATEALGKYAAARLFFLARSKYETEEDELVTIYIPSQCSKPDPQIWTVPSSLLYRKAPFLESLQKTSVPTYFQGMKSEIDRTIRSTRTIELPDENPKIFNHIISWVQNHEVFVGGDNIKEEEKEETHISEWCQLHVTASKYRIKALAIFALRKYIHGSRKAVVLDPESFWFPTVAEVRLAYYAPSLVDEEGDGRHHRENQEQVTSLQDDTKKLLRSTLAHILASHLLSTLFGSKEDMEHWFRITGAHRVFWKDVMQALKAHMWERRERCMGVACAVHDILEHPWIEEGDIEDVGDGVVESFECSYVEKRVKRKIDDHREEKKKRKRADVILLDD</sequence>
<accession>A0A3D8T9Z2</accession>
<gene>
    <name evidence="1" type="ORF">BP5796_01100</name>
</gene>
<organism evidence="1 2">
    <name type="scientific">Coleophoma crateriformis</name>
    <dbReference type="NCBI Taxonomy" id="565419"/>
    <lineage>
        <taxon>Eukaryota</taxon>
        <taxon>Fungi</taxon>
        <taxon>Dikarya</taxon>
        <taxon>Ascomycota</taxon>
        <taxon>Pezizomycotina</taxon>
        <taxon>Leotiomycetes</taxon>
        <taxon>Helotiales</taxon>
        <taxon>Dermateaceae</taxon>
        <taxon>Coleophoma</taxon>
    </lineage>
</organism>
<evidence type="ECO:0008006" key="3">
    <source>
        <dbReference type="Google" id="ProtNLM"/>
    </source>
</evidence>
<evidence type="ECO:0000313" key="1">
    <source>
        <dbReference type="EMBL" id="RDW95337.1"/>
    </source>
</evidence>
<keyword evidence="2" id="KW-1185">Reference proteome</keyword>
<protein>
    <recommendedName>
        <fullName evidence="3">BTB domain-containing protein</fullName>
    </recommendedName>
</protein>
<dbReference type="EMBL" id="PDLN01000001">
    <property type="protein sequence ID" value="RDW95337.1"/>
    <property type="molecule type" value="Genomic_DNA"/>
</dbReference>